<feature type="transmembrane region" description="Helical" evidence="1">
    <location>
        <begin position="155"/>
        <end position="171"/>
    </location>
</feature>
<dbReference type="Proteomes" id="UP000177126">
    <property type="component" value="Unassembled WGS sequence"/>
</dbReference>
<feature type="transmembrane region" description="Helical" evidence="1">
    <location>
        <begin position="130"/>
        <end position="149"/>
    </location>
</feature>
<evidence type="ECO:0000313" key="2">
    <source>
        <dbReference type="EMBL" id="OGZ40443.1"/>
    </source>
</evidence>
<comment type="caution">
    <text evidence="2">The sequence shown here is derived from an EMBL/GenBank/DDBJ whole genome shotgun (WGS) entry which is preliminary data.</text>
</comment>
<reference evidence="2 3" key="1">
    <citation type="journal article" date="2016" name="Nat. Commun.">
        <title>Thousands of microbial genomes shed light on interconnected biogeochemical processes in an aquifer system.</title>
        <authorList>
            <person name="Anantharaman K."/>
            <person name="Brown C.T."/>
            <person name="Hug L.A."/>
            <person name="Sharon I."/>
            <person name="Castelle C.J."/>
            <person name="Probst A.J."/>
            <person name="Thomas B.C."/>
            <person name="Singh A."/>
            <person name="Wilkins M.J."/>
            <person name="Karaoz U."/>
            <person name="Brodie E.L."/>
            <person name="Williams K.H."/>
            <person name="Hubbard S.S."/>
            <person name="Banfield J.F."/>
        </authorList>
    </citation>
    <scope>NUCLEOTIDE SEQUENCE [LARGE SCALE GENOMIC DNA]</scope>
</reference>
<evidence type="ECO:0008006" key="4">
    <source>
        <dbReference type="Google" id="ProtNLM"/>
    </source>
</evidence>
<keyword evidence="1" id="KW-0812">Transmembrane</keyword>
<feature type="transmembrane region" description="Helical" evidence="1">
    <location>
        <begin position="366"/>
        <end position="386"/>
    </location>
</feature>
<feature type="transmembrane region" description="Helical" evidence="1">
    <location>
        <begin position="303"/>
        <end position="324"/>
    </location>
</feature>
<proteinExistence type="predicted"/>
<evidence type="ECO:0000256" key="1">
    <source>
        <dbReference type="SAM" id="Phobius"/>
    </source>
</evidence>
<protein>
    <recommendedName>
        <fullName evidence="4">Glycosyltransferase RgtA/B/C/D-like domain-containing protein</fullName>
    </recommendedName>
</protein>
<feature type="transmembrane region" description="Helical" evidence="1">
    <location>
        <begin position="12"/>
        <end position="32"/>
    </location>
</feature>
<dbReference type="AlphaFoldDB" id="A0A1G2FQW9"/>
<keyword evidence="1" id="KW-1133">Transmembrane helix</keyword>
<organism evidence="2 3">
    <name type="scientific">Candidatus Portnoybacteria bacterium RIFCSPLOWO2_02_FULL_39_11</name>
    <dbReference type="NCBI Taxonomy" id="1802001"/>
    <lineage>
        <taxon>Bacteria</taxon>
        <taxon>Candidatus Portnoyibacteriota</taxon>
    </lineage>
</organism>
<feature type="transmembrane region" description="Helical" evidence="1">
    <location>
        <begin position="102"/>
        <end position="123"/>
    </location>
</feature>
<gene>
    <name evidence="2" type="ORF">A3B04_02355</name>
</gene>
<dbReference type="EMBL" id="MHNF01000032">
    <property type="protein sequence ID" value="OGZ40443.1"/>
    <property type="molecule type" value="Genomic_DNA"/>
</dbReference>
<evidence type="ECO:0000313" key="3">
    <source>
        <dbReference type="Proteomes" id="UP000177126"/>
    </source>
</evidence>
<feature type="transmembrane region" description="Helical" evidence="1">
    <location>
        <begin position="222"/>
        <end position="244"/>
    </location>
</feature>
<accession>A0A1G2FQW9</accession>
<name>A0A1G2FQW9_9BACT</name>
<feature type="transmembrane region" description="Helical" evidence="1">
    <location>
        <begin position="183"/>
        <end position="216"/>
    </location>
</feature>
<feature type="transmembrane region" description="Helical" evidence="1">
    <location>
        <begin position="271"/>
        <end position="291"/>
    </location>
</feature>
<keyword evidence="1" id="KW-0472">Membrane</keyword>
<feature type="transmembrane region" description="Helical" evidence="1">
    <location>
        <begin position="336"/>
        <end position="354"/>
    </location>
</feature>
<sequence length="601" mass="69585">MKKLNFIKHHPYFLAALMVVIVLVAISVWLLFSSIGSDWRGITPQFTGDSYFYYSRIKEIKDGNILIGNPFFWEHRRAIAPAFFAADWLAALPLLAGFSFNFMVVFNLFFWSVIFVFLIYLILRQLRVGGLIAALGALLVYFETFRLMFRPVSMQTIYPIFALFLLAFILWQKRPDDRKTLIFLIVAMTAAFYVYTYLWQIILVFILLVAGYFYFIKDNHQAWRLLIAIFVAHLLSVPLIILTVKQIMSPYYWESMERVALVYTRWPAANVFYSGIWVLAALLFLALAYYWLKKFKDEDYKELLVFAVFSGIAMLIVSTSNIITGKELENSQHVERFIGVWLVIIVVAGLHHWLKDKQVWRTLPVSRQIILLVLLLSSFGGIIRYVKVLSGANFFVKAISRTSTQEEIATQNYAQPLNWLANNAKEPIVVWVIPYTSQINDYLTINTEHYSLFAVSGENYLVSQKEVEERYLTSNYFSNFSLTDIADALWEYGGVGNAVHQYKTHNREVKFCRILRLNLFGYDCGQEAVSAAAFKGPQYFIDLYNQYQNEIKPNIDRQLKKFNVSYILVDKANSPDADLGKIGNINPVYQDKGFVIYKIDE</sequence>